<evidence type="ECO:0000256" key="1">
    <source>
        <dbReference type="SAM" id="MobiDB-lite"/>
    </source>
</evidence>
<reference evidence="2 3" key="1">
    <citation type="submission" date="2024-09" db="EMBL/GenBank/DDBJ databases">
        <authorList>
            <person name="Sun Q."/>
            <person name="Mori K."/>
        </authorList>
    </citation>
    <scope>NUCLEOTIDE SEQUENCE [LARGE SCALE GENOMIC DNA]</scope>
    <source>
        <strain evidence="2 3">NCAIM B.02604</strain>
    </source>
</reference>
<sequence>MHRAGMGQAGRRRYVERVLDRPAEMGRSRDSSGRVEREPSELFEYLTDIVDYQIRGGRIRAGETLVRDENEKIMTS</sequence>
<feature type="compositionally biased region" description="Basic and acidic residues" evidence="1">
    <location>
        <begin position="13"/>
        <end position="38"/>
    </location>
</feature>
<gene>
    <name evidence="2" type="ORF">ACFFFR_06150</name>
</gene>
<proteinExistence type="predicted"/>
<dbReference type="EMBL" id="JBHLUB010000027">
    <property type="protein sequence ID" value="MFC0581963.1"/>
    <property type="molecule type" value="Genomic_DNA"/>
</dbReference>
<comment type="caution">
    <text evidence="2">The sequence shown here is derived from an EMBL/GenBank/DDBJ whole genome shotgun (WGS) entry which is preliminary data.</text>
</comment>
<organism evidence="2 3">
    <name type="scientific">Micrococcoides hystricis</name>
    <dbReference type="NCBI Taxonomy" id="1572761"/>
    <lineage>
        <taxon>Bacteria</taxon>
        <taxon>Bacillati</taxon>
        <taxon>Actinomycetota</taxon>
        <taxon>Actinomycetes</taxon>
        <taxon>Micrococcales</taxon>
        <taxon>Micrococcaceae</taxon>
        <taxon>Micrococcoides</taxon>
    </lineage>
</organism>
<evidence type="ECO:0000313" key="3">
    <source>
        <dbReference type="Proteomes" id="UP001589862"/>
    </source>
</evidence>
<dbReference type="RefSeq" id="WP_377458762.1">
    <property type="nucleotide sequence ID" value="NZ_JBHLUB010000027.1"/>
</dbReference>
<protein>
    <submittedName>
        <fullName evidence="2">Uncharacterized protein</fullName>
    </submittedName>
</protein>
<name>A0ABV6PA57_9MICC</name>
<accession>A0ABV6PA57</accession>
<dbReference type="Proteomes" id="UP001589862">
    <property type="component" value="Unassembled WGS sequence"/>
</dbReference>
<keyword evidence="3" id="KW-1185">Reference proteome</keyword>
<evidence type="ECO:0000313" key="2">
    <source>
        <dbReference type="EMBL" id="MFC0581963.1"/>
    </source>
</evidence>
<feature type="region of interest" description="Disordered" evidence="1">
    <location>
        <begin position="1"/>
        <end position="38"/>
    </location>
</feature>